<feature type="transmembrane region" description="Helical" evidence="1">
    <location>
        <begin position="500"/>
        <end position="521"/>
    </location>
</feature>
<dbReference type="EMBL" id="JBHTCG010000002">
    <property type="protein sequence ID" value="MFC7381521.1"/>
    <property type="molecule type" value="Genomic_DNA"/>
</dbReference>
<feature type="transmembrane region" description="Helical" evidence="1">
    <location>
        <begin position="269"/>
        <end position="289"/>
    </location>
</feature>
<keyword evidence="1" id="KW-0812">Transmembrane</keyword>
<feature type="transmembrane region" description="Helical" evidence="1">
    <location>
        <begin position="533"/>
        <end position="553"/>
    </location>
</feature>
<feature type="transmembrane region" description="Helical" evidence="1">
    <location>
        <begin position="565"/>
        <end position="584"/>
    </location>
</feature>
<feature type="transmembrane region" description="Helical" evidence="1">
    <location>
        <begin position="155"/>
        <end position="174"/>
    </location>
</feature>
<feature type="transmembrane region" description="Helical" evidence="1">
    <location>
        <begin position="35"/>
        <end position="55"/>
    </location>
</feature>
<comment type="caution">
    <text evidence="2">The sequence shown here is derived from an EMBL/GenBank/DDBJ whole genome shotgun (WGS) entry which is preliminary data.</text>
</comment>
<evidence type="ECO:0000256" key="1">
    <source>
        <dbReference type="SAM" id="Phobius"/>
    </source>
</evidence>
<feature type="transmembrane region" description="Helical" evidence="1">
    <location>
        <begin position="378"/>
        <end position="402"/>
    </location>
</feature>
<protein>
    <recommendedName>
        <fullName evidence="4">Glycosyltransferase RgtA/B/C/D-like domain-containing protein</fullName>
    </recommendedName>
</protein>
<feature type="transmembrane region" description="Helical" evidence="1">
    <location>
        <begin position="591"/>
        <end position="608"/>
    </location>
</feature>
<dbReference type="RefSeq" id="WP_380824448.1">
    <property type="nucleotide sequence ID" value="NZ_JBHTCG010000002.1"/>
</dbReference>
<feature type="transmembrane region" description="Helical" evidence="1">
    <location>
        <begin position="334"/>
        <end position="349"/>
    </location>
</feature>
<proteinExistence type="predicted"/>
<name>A0ABW2NVR5_9ACTN</name>
<feature type="transmembrane region" description="Helical" evidence="1">
    <location>
        <begin position="117"/>
        <end position="134"/>
    </location>
</feature>
<reference evidence="3" key="1">
    <citation type="journal article" date="2019" name="Int. J. Syst. Evol. Microbiol.">
        <title>The Global Catalogue of Microorganisms (GCM) 10K type strain sequencing project: providing services to taxonomists for standard genome sequencing and annotation.</title>
        <authorList>
            <consortium name="The Broad Institute Genomics Platform"/>
            <consortium name="The Broad Institute Genome Sequencing Center for Infectious Disease"/>
            <person name="Wu L."/>
            <person name="Ma J."/>
        </authorList>
    </citation>
    <scope>NUCLEOTIDE SEQUENCE [LARGE SCALE GENOMIC DNA]</scope>
    <source>
        <strain evidence="3">CECT 7649</strain>
    </source>
</reference>
<keyword evidence="1" id="KW-0472">Membrane</keyword>
<keyword evidence="3" id="KW-1185">Reference proteome</keyword>
<feature type="transmembrane region" description="Helical" evidence="1">
    <location>
        <begin position="241"/>
        <end position="262"/>
    </location>
</feature>
<evidence type="ECO:0000313" key="3">
    <source>
        <dbReference type="Proteomes" id="UP001596496"/>
    </source>
</evidence>
<sequence>MTHTPSVEDRPAGPLEAVPAVEADRAPRWRPHRSPWLPGLTVTALTAATLSHYGVSAADMARFAAYVAAGLALPGTLLVRALYAGARTRAEEVALGLAAGYAVEVLCYMAASAAGAPLLVLAWPVTVVAAFLAVPRLRRHWRSPAEPERTPLWASWSLALLMAFLVAWGAATFFRTHALTWPGLGVASVDMPFHLALVGELRHHMPPTVPMVAGEPLLYHWFVYAHYAAASWVTGVEPLVLLFRLGALPMLAVLLVLICMTGRRVTGSWAGGPLAAAGTLFVAVPSLYLGTNGSFTWGGVTDLAWTSPTQTFGAMLFTPVVIILVELLEGRRSTGRWVLVCVLLVAVMGGKASYLPLLGAGLVTVAAAGVLRRRRPPWPALAALGVTGALCLYAQTMLFGGARQGLIVSPLFTMRTTLAELTGTGEVTGPAAPELPSAGAAAGIALVYLLCWLVVWGGTLGLLSRAGALARPGVVLMLGMGAAGLGTMTLFGHPCRSQLFFLWGAYPYMVIVTVHGILLLLRRSGVSLRATLLAAAAGAAAVYAIALSCGVRVPLPEGRPVASLYLPYVALAAVAVVACVVLTVRAGALRAWALVTVMLAAIGLPADLHARVLASAGRLAGGADVATAAPAPVAVPDGILPAARWLRAHSGADDVVATNAHCQWGKENPCASYHFWVAALSERRVLVEGWAYTAANLRRWDGRVPLEYLPFWDARLIRLNDAAFTAPSREILREMRDRHGVRWLFADEHLAGDGLGIGGFARPVYRSGDYAVYDLAALAARAL</sequence>
<organism evidence="2 3">
    <name type="scientific">Sphaerisporangium rhizosphaerae</name>
    <dbReference type="NCBI Taxonomy" id="2269375"/>
    <lineage>
        <taxon>Bacteria</taxon>
        <taxon>Bacillati</taxon>
        <taxon>Actinomycetota</taxon>
        <taxon>Actinomycetes</taxon>
        <taxon>Streptosporangiales</taxon>
        <taxon>Streptosporangiaceae</taxon>
        <taxon>Sphaerisporangium</taxon>
    </lineage>
</organism>
<dbReference type="Proteomes" id="UP001596496">
    <property type="component" value="Unassembled WGS sequence"/>
</dbReference>
<feature type="transmembrane region" description="Helical" evidence="1">
    <location>
        <begin position="355"/>
        <end position="371"/>
    </location>
</feature>
<evidence type="ECO:0008006" key="4">
    <source>
        <dbReference type="Google" id="ProtNLM"/>
    </source>
</evidence>
<evidence type="ECO:0000313" key="2">
    <source>
        <dbReference type="EMBL" id="MFC7381521.1"/>
    </source>
</evidence>
<accession>A0ABW2NVR5</accession>
<feature type="transmembrane region" description="Helical" evidence="1">
    <location>
        <begin position="309"/>
        <end position="327"/>
    </location>
</feature>
<feature type="transmembrane region" description="Helical" evidence="1">
    <location>
        <begin position="440"/>
        <end position="463"/>
    </location>
</feature>
<keyword evidence="1" id="KW-1133">Transmembrane helix</keyword>
<gene>
    <name evidence="2" type="ORF">ACFQSB_04825</name>
</gene>
<feature type="transmembrane region" description="Helical" evidence="1">
    <location>
        <begin position="61"/>
        <end position="81"/>
    </location>
</feature>
<feature type="transmembrane region" description="Helical" evidence="1">
    <location>
        <begin position="475"/>
        <end position="494"/>
    </location>
</feature>